<dbReference type="Pfam" id="PF26168">
    <property type="entry name" value="Glyco_transf_N"/>
    <property type="match status" value="1"/>
</dbReference>
<dbReference type="Proteomes" id="UP001420932">
    <property type="component" value="Unassembled WGS sequence"/>
</dbReference>
<dbReference type="PANTHER" id="PTHR48049">
    <property type="entry name" value="GLYCOSYLTRANSFERASE"/>
    <property type="match status" value="1"/>
</dbReference>
<comment type="caution">
    <text evidence="5">The sequence shown here is derived from an EMBL/GenBank/DDBJ whole genome shotgun (WGS) entry which is preliminary data.</text>
</comment>
<proteinExistence type="inferred from homology"/>
<dbReference type="FunFam" id="3.40.50.2000:FF:000037">
    <property type="entry name" value="Glycosyltransferase"/>
    <property type="match status" value="1"/>
</dbReference>
<dbReference type="InterPro" id="IPR002213">
    <property type="entry name" value="UDP_glucos_trans"/>
</dbReference>
<dbReference type="SUPFAM" id="SSF53756">
    <property type="entry name" value="UDP-Glycosyltransferase/glycogen phosphorylase"/>
    <property type="match status" value="1"/>
</dbReference>
<dbReference type="Gene3D" id="3.40.50.2000">
    <property type="entry name" value="Glycogen Phosphorylase B"/>
    <property type="match status" value="2"/>
</dbReference>
<feature type="domain" description="Glycosyltransferase N-terminal" evidence="4">
    <location>
        <begin position="7"/>
        <end position="111"/>
    </location>
</feature>
<organism evidence="5 6">
    <name type="scientific">Stephania yunnanensis</name>
    <dbReference type="NCBI Taxonomy" id="152371"/>
    <lineage>
        <taxon>Eukaryota</taxon>
        <taxon>Viridiplantae</taxon>
        <taxon>Streptophyta</taxon>
        <taxon>Embryophyta</taxon>
        <taxon>Tracheophyta</taxon>
        <taxon>Spermatophyta</taxon>
        <taxon>Magnoliopsida</taxon>
        <taxon>Ranunculales</taxon>
        <taxon>Menispermaceae</taxon>
        <taxon>Menispermoideae</taxon>
        <taxon>Cissampelideae</taxon>
        <taxon>Stephania</taxon>
    </lineage>
</organism>
<dbReference type="Pfam" id="PF00201">
    <property type="entry name" value="UDPGT"/>
    <property type="match status" value="1"/>
</dbReference>
<dbReference type="FunFam" id="3.40.50.2000:FF:000088">
    <property type="entry name" value="Glycosyltransferase"/>
    <property type="match status" value="1"/>
</dbReference>
<protein>
    <recommendedName>
        <fullName evidence="4">Glycosyltransferase N-terminal domain-containing protein</fullName>
    </recommendedName>
</protein>
<evidence type="ECO:0000313" key="6">
    <source>
        <dbReference type="Proteomes" id="UP001420932"/>
    </source>
</evidence>
<accession>A0AAP0EHQ9</accession>
<dbReference type="AlphaFoldDB" id="A0AAP0EHQ9"/>
<keyword evidence="3" id="KW-0808">Transferase</keyword>
<keyword evidence="2" id="KW-0328">Glycosyltransferase</keyword>
<gene>
    <name evidence="5" type="ORF">Syun_028425</name>
</gene>
<reference evidence="5 6" key="1">
    <citation type="submission" date="2024-01" db="EMBL/GenBank/DDBJ databases">
        <title>Genome assemblies of Stephania.</title>
        <authorList>
            <person name="Yang L."/>
        </authorList>
    </citation>
    <scope>NUCLEOTIDE SEQUENCE [LARGE SCALE GENOMIC DNA]</scope>
    <source>
        <strain evidence="5">YNDBR</strain>
        <tissue evidence="5">Leaf</tissue>
    </source>
</reference>
<dbReference type="GO" id="GO:0035251">
    <property type="term" value="F:UDP-glucosyltransferase activity"/>
    <property type="evidence" value="ECO:0007669"/>
    <property type="project" value="InterPro"/>
</dbReference>
<dbReference type="CDD" id="cd03784">
    <property type="entry name" value="GT1_Gtf-like"/>
    <property type="match status" value="1"/>
</dbReference>
<evidence type="ECO:0000256" key="3">
    <source>
        <dbReference type="ARBA" id="ARBA00022679"/>
    </source>
</evidence>
<evidence type="ECO:0000313" key="5">
    <source>
        <dbReference type="EMBL" id="KAK9093514.1"/>
    </source>
</evidence>
<dbReference type="InterPro" id="IPR050481">
    <property type="entry name" value="UDP-glycosyltransf_plant"/>
</dbReference>
<evidence type="ECO:0000256" key="2">
    <source>
        <dbReference type="ARBA" id="ARBA00022676"/>
    </source>
</evidence>
<name>A0AAP0EHQ9_9MAGN</name>
<evidence type="ECO:0000256" key="1">
    <source>
        <dbReference type="ARBA" id="ARBA00009995"/>
    </source>
</evidence>
<comment type="similarity">
    <text evidence="1">Belongs to the UDP-glycosyltransferase family.</text>
</comment>
<keyword evidence="6" id="KW-1185">Reference proteome</keyword>
<dbReference type="EMBL" id="JBBNAF010000012">
    <property type="protein sequence ID" value="KAK9093514.1"/>
    <property type="molecule type" value="Genomic_DNA"/>
</dbReference>
<dbReference type="InterPro" id="IPR058980">
    <property type="entry name" value="Glyco_transf_N"/>
</dbReference>
<sequence length="473" mass="53090">MAVEGELHVVMLPWLAMGHLIPFLELSKRLARKGIVVSFVSTPRNIDRVQSRIPESLSPLIHLIRLPLPPLHNLPPSAEATIDLPVEEVHFLKAAFDGLEAPFDDFLLSASPDWIICDFASYWLPPLALKYGIPCAYLSLFSASSMAFFGPAARMLGLPNKWETSSTDFTSVPKWIPYPSNVVLRKHEIKRILHSVHQGGNASKVLDGYRLGSVVQGCDVVLIRSCNKLESNALRLLETDIYEKPIIPVGLLPPYVEEMEESMDADIREWLDRQKPESVVYVALGTEACLTQEEINELAHGLELSELPFFWVFRKLSVLDAINVELPSGFKERIGDRGVVWEGSWAPQVNILAHPSVGGFLTHCGWNSIIEALGFGRALILFPYLSEQGLNARMMESSNVGLEIPRDEHEGSFTSKSVAESLKMVMVEEEGEHLRSNAREIKQIFGDRDLHDGYIDNLIHYLKNHTKLKENQQ</sequence>
<dbReference type="PANTHER" id="PTHR48049:SF60">
    <property type="entry name" value="UDP-GLYCOSYLTRANSFERASE 91B1"/>
    <property type="match status" value="1"/>
</dbReference>
<evidence type="ECO:0000259" key="4">
    <source>
        <dbReference type="Pfam" id="PF26168"/>
    </source>
</evidence>